<name>A0A165QC52_9AGAM</name>
<dbReference type="Pfam" id="PF07004">
    <property type="entry name" value="SHIPPO-rpt"/>
    <property type="match status" value="2"/>
</dbReference>
<dbReference type="SUPFAM" id="SSF57997">
    <property type="entry name" value="Tropomyosin"/>
    <property type="match status" value="1"/>
</dbReference>
<feature type="coiled-coil region" evidence="1">
    <location>
        <begin position="445"/>
        <end position="584"/>
    </location>
</feature>
<dbReference type="EMBL" id="KV425598">
    <property type="protein sequence ID" value="KZT22213.1"/>
    <property type="molecule type" value="Genomic_DNA"/>
</dbReference>
<dbReference type="STRING" id="1314782.A0A165QC52"/>
<feature type="region of interest" description="Disordered" evidence="2">
    <location>
        <begin position="41"/>
        <end position="80"/>
    </location>
</feature>
<feature type="region of interest" description="Disordered" evidence="2">
    <location>
        <begin position="1"/>
        <end position="26"/>
    </location>
</feature>
<sequence>MFPRGPRFVPEKIPDIPGPGTYNPTIESTEAYKRGAFLEKANRFDKDKPSEIPGPGTYATEKTIAPKPATHGTKPSGTQGDKYAVLQRKLEHLETVHADSKKAHQTEIERLRLELSRHQKANAEQTEKLDKLNKQNESLDARVQEYKKSNVSQQAEIKDLRVKLRATEHERNQLASKQGDASEAQKALNALETRRKDEVRSRDRTIADLEKSLTLEKKKREAAEAKMQEAKSKIDARIDEARSQVSKLQDELKTAKTESQKKDEALGEAEDEQENLCERLEQTTAMLARVAREYGRLASTTVRLDVHDELKHQHASLQLRSVRLERKLANSEAQVVELANLVRYTKESNSFLSTHIREVEEQAALYSQWLQDTQVGSGAHGDRDSSLEESVASVGSAIKDEQREVDHTITRTEKHFYDLYRQLNQDLLGSLSDAESRLTERCETVQRLKTELSNATDAHERVESELDTLRKEHQTTQKEVARLTTCVEELKASELSAKQELEVKEAQVKAEISKAGQQVVTEKEAAQRLAVALQQAQLAEQALQAEVEQMSVELAQAEQYEEAYNSLLEEVGALLARNQLAEEEAERLSKFNAEIIGHRNPAQRIMYVDRIRRELAETKQKLLMSTREVEVAAADNEDLRNELGMYKSVMVPFENKPRTVITRVGRAPLASQNMNIKSVHGTSVRQTGTVEPKEVEWVREGDMTLDELHM</sequence>
<dbReference type="Proteomes" id="UP000076761">
    <property type="component" value="Unassembled WGS sequence"/>
</dbReference>
<evidence type="ECO:0000256" key="2">
    <source>
        <dbReference type="SAM" id="MobiDB-lite"/>
    </source>
</evidence>
<dbReference type="AlphaFoldDB" id="A0A165QC52"/>
<dbReference type="InterPro" id="IPR010736">
    <property type="entry name" value="SHIPPO-rpt"/>
</dbReference>
<proteinExistence type="predicted"/>
<evidence type="ECO:0000313" key="4">
    <source>
        <dbReference type="Proteomes" id="UP000076761"/>
    </source>
</evidence>
<evidence type="ECO:0000256" key="1">
    <source>
        <dbReference type="SAM" id="Coils"/>
    </source>
</evidence>
<dbReference type="OrthoDB" id="419631at2759"/>
<keyword evidence="4" id="KW-1185">Reference proteome</keyword>
<protein>
    <recommendedName>
        <fullName evidence="5">Hyaluronan-mediated motility receptor C-terminal domain-containing protein</fullName>
    </recommendedName>
</protein>
<keyword evidence="1" id="KW-0175">Coiled coil</keyword>
<organism evidence="3 4">
    <name type="scientific">Neolentinus lepideus HHB14362 ss-1</name>
    <dbReference type="NCBI Taxonomy" id="1314782"/>
    <lineage>
        <taxon>Eukaryota</taxon>
        <taxon>Fungi</taxon>
        <taxon>Dikarya</taxon>
        <taxon>Basidiomycota</taxon>
        <taxon>Agaricomycotina</taxon>
        <taxon>Agaricomycetes</taxon>
        <taxon>Gloeophyllales</taxon>
        <taxon>Gloeophyllaceae</taxon>
        <taxon>Neolentinus</taxon>
    </lineage>
</organism>
<feature type="compositionally biased region" description="Basic and acidic residues" evidence="2">
    <location>
        <begin position="41"/>
        <end position="50"/>
    </location>
</feature>
<dbReference type="InParanoid" id="A0A165QC52"/>
<evidence type="ECO:0008006" key="5">
    <source>
        <dbReference type="Google" id="ProtNLM"/>
    </source>
</evidence>
<evidence type="ECO:0000313" key="3">
    <source>
        <dbReference type="EMBL" id="KZT22213.1"/>
    </source>
</evidence>
<feature type="region of interest" description="Disordered" evidence="2">
    <location>
        <begin position="249"/>
        <end position="274"/>
    </location>
</feature>
<reference evidence="3 4" key="1">
    <citation type="journal article" date="2016" name="Mol. Biol. Evol.">
        <title>Comparative Genomics of Early-Diverging Mushroom-Forming Fungi Provides Insights into the Origins of Lignocellulose Decay Capabilities.</title>
        <authorList>
            <person name="Nagy L.G."/>
            <person name="Riley R."/>
            <person name="Tritt A."/>
            <person name="Adam C."/>
            <person name="Daum C."/>
            <person name="Floudas D."/>
            <person name="Sun H."/>
            <person name="Yadav J.S."/>
            <person name="Pangilinan J."/>
            <person name="Larsson K.H."/>
            <person name="Matsuura K."/>
            <person name="Barry K."/>
            <person name="Labutti K."/>
            <person name="Kuo R."/>
            <person name="Ohm R.A."/>
            <person name="Bhattacharya S.S."/>
            <person name="Shirouzu T."/>
            <person name="Yoshinaga Y."/>
            <person name="Martin F.M."/>
            <person name="Grigoriev I.V."/>
            <person name="Hibbett D.S."/>
        </authorList>
    </citation>
    <scope>NUCLEOTIDE SEQUENCE [LARGE SCALE GENOMIC DNA]</scope>
    <source>
        <strain evidence="3 4">HHB14362 ss-1</strain>
    </source>
</reference>
<accession>A0A165QC52</accession>
<gene>
    <name evidence="3" type="ORF">NEOLEDRAFT_1244068</name>
</gene>
<feature type="compositionally biased region" description="Basic and acidic residues" evidence="2">
    <location>
        <begin position="249"/>
        <end position="265"/>
    </location>
</feature>